<reference evidence="1 2" key="1">
    <citation type="submission" date="2018-11" db="EMBL/GenBank/DDBJ databases">
        <title>Genome sequence of Saitozyma podzolica DSM 27192.</title>
        <authorList>
            <person name="Aliyu H."/>
            <person name="Gorte O."/>
            <person name="Ochsenreither K."/>
        </authorList>
    </citation>
    <scope>NUCLEOTIDE SEQUENCE [LARGE SCALE GENOMIC DNA]</scope>
    <source>
        <strain evidence="1 2">DSM 27192</strain>
    </source>
</reference>
<dbReference type="InterPro" id="IPR008775">
    <property type="entry name" value="Phytyl_CoA_dOase-like"/>
</dbReference>
<evidence type="ECO:0000313" key="1">
    <source>
        <dbReference type="EMBL" id="RSH89961.1"/>
    </source>
</evidence>
<proteinExistence type="predicted"/>
<sequence>MLHVPEGIHFIKMELKAGDVLFFHGSVVHSSGPNVSKDRFRRSLVLHYVPQTSVEVAKFYLPLISPNGEEIMVGESPSRGPCGEFWPAEEGSMVAIA</sequence>
<gene>
    <name evidence="1" type="ORF">EHS25_001947</name>
</gene>
<dbReference type="AlphaFoldDB" id="A0A427YFL3"/>
<organism evidence="1 2">
    <name type="scientific">Saitozyma podzolica</name>
    <dbReference type="NCBI Taxonomy" id="1890683"/>
    <lineage>
        <taxon>Eukaryota</taxon>
        <taxon>Fungi</taxon>
        <taxon>Dikarya</taxon>
        <taxon>Basidiomycota</taxon>
        <taxon>Agaricomycotina</taxon>
        <taxon>Tremellomycetes</taxon>
        <taxon>Tremellales</taxon>
        <taxon>Trimorphomycetaceae</taxon>
        <taxon>Saitozyma</taxon>
    </lineage>
</organism>
<comment type="caution">
    <text evidence="1">The sequence shown here is derived from an EMBL/GenBank/DDBJ whole genome shotgun (WGS) entry which is preliminary data.</text>
</comment>
<protein>
    <submittedName>
        <fullName evidence="1">Uncharacterized protein</fullName>
    </submittedName>
</protein>
<dbReference type="Gene3D" id="2.60.120.620">
    <property type="entry name" value="q2cbj1_9rhob like domain"/>
    <property type="match status" value="1"/>
</dbReference>
<dbReference type="SUPFAM" id="SSF51197">
    <property type="entry name" value="Clavaminate synthase-like"/>
    <property type="match status" value="1"/>
</dbReference>
<name>A0A427YFL3_9TREE</name>
<dbReference type="EMBL" id="RSCD01000012">
    <property type="protein sequence ID" value="RSH89961.1"/>
    <property type="molecule type" value="Genomic_DNA"/>
</dbReference>
<accession>A0A427YFL3</accession>
<keyword evidence="2" id="KW-1185">Reference proteome</keyword>
<evidence type="ECO:0000313" key="2">
    <source>
        <dbReference type="Proteomes" id="UP000279259"/>
    </source>
</evidence>
<dbReference type="Proteomes" id="UP000279259">
    <property type="component" value="Unassembled WGS sequence"/>
</dbReference>
<dbReference type="Pfam" id="PF05721">
    <property type="entry name" value="PhyH"/>
    <property type="match status" value="1"/>
</dbReference>
<dbReference type="OrthoDB" id="445007at2759"/>